<sequence>MTKWSVCSQLFPNNHSKTRVDDRRMLGSIIFVNRNGLRWRDAPPKYGPHKTLYKHWKHRSYDTDCFRDTLKEKGIRACLILSLTLKSL</sequence>
<protein>
    <recommendedName>
        <fullName evidence="1">Insertion element IS402-like domain-containing protein</fullName>
    </recommendedName>
</protein>
<gene>
    <name evidence="2" type="ORF">GKA01_21330</name>
</gene>
<dbReference type="Pfam" id="PF13340">
    <property type="entry name" value="DUF4096"/>
    <property type="match status" value="1"/>
</dbReference>
<feature type="domain" description="Insertion element IS402-like" evidence="1">
    <location>
        <begin position="3"/>
        <end position="58"/>
    </location>
</feature>
<keyword evidence="3" id="KW-1185">Reference proteome</keyword>
<reference evidence="2 3" key="1">
    <citation type="submission" date="2019-07" db="EMBL/GenBank/DDBJ databases">
        <title>Whole genome shotgun sequence of Gluconobacter kanchanaburiensis NBRC 103587.</title>
        <authorList>
            <person name="Hosoyama A."/>
            <person name="Uohara A."/>
            <person name="Ohji S."/>
            <person name="Ichikawa N."/>
        </authorList>
    </citation>
    <scope>NUCLEOTIDE SEQUENCE [LARGE SCALE GENOMIC DNA]</scope>
    <source>
        <strain evidence="2 3">NBRC 103587</strain>
    </source>
</reference>
<dbReference type="PANTHER" id="PTHR46637:SF1">
    <property type="entry name" value="BLL5188 PROTEIN"/>
    <property type="match status" value="1"/>
</dbReference>
<evidence type="ECO:0000259" key="1">
    <source>
        <dbReference type="Pfam" id="PF13340"/>
    </source>
</evidence>
<dbReference type="Proteomes" id="UP000321079">
    <property type="component" value="Unassembled WGS sequence"/>
</dbReference>
<dbReference type="EMBL" id="BJVA01000014">
    <property type="protein sequence ID" value="GEK96936.1"/>
    <property type="molecule type" value="Genomic_DNA"/>
</dbReference>
<proteinExistence type="predicted"/>
<comment type="caution">
    <text evidence="2">The sequence shown here is derived from an EMBL/GenBank/DDBJ whole genome shotgun (WGS) entry which is preliminary data.</text>
</comment>
<accession>A0A511B920</accession>
<name>A0A511B920_9PROT</name>
<organism evidence="2 3">
    <name type="scientific">Gluconobacter kanchanaburiensis NBRC 103587</name>
    <dbReference type="NCBI Taxonomy" id="1307948"/>
    <lineage>
        <taxon>Bacteria</taxon>
        <taxon>Pseudomonadati</taxon>
        <taxon>Pseudomonadota</taxon>
        <taxon>Alphaproteobacteria</taxon>
        <taxon>Acetobacterales</taxon>
        <taxon>Acetobacteraceae</taxon>
        <taxon>Gluconobacter</taxon>
    </lineage>
</organism>
<dbReference type="AlphaFoldDB" id="A0A511B920"/>
<evidence type="ECO:0000313" key="3">
    <source>
        <dbReference type="Proteomes" id="UP000321079"/>
    </source>
</evidence>
<dbReference type="PANTHER" id="PTHR46637">
    <property type="entry name" value="TIS1421-TRANSPOSASE PROTEIN A"/>
    <property type="match status" value="1"/>
</dbReference>
<evidence type="ECO:0000313" key="2">
    <source>
        <dbReference type="EMBL" id="GEK96936.1"/>
    </source>
</evidence>
<dbReference type="InterPro" id="IPR025161">
    <property type="entry name" value="IS402-like_dom"/>
</dbReference>
<dbReference type="InterPro" id="IPR052909">
    <property type="entry name" value="Transposase_6_like"/>
</dbReference>